<keyword evidence="2" id="KW-1185">Reference proteome</keyword>
<reference evidence="1 2" key="1">
    <citation type="journal article" date="2024" name="J Genomics">
        <title>Draft genome sequencing and assembly of Favolaschia claudopus CIRM-BRFM 2984 isolated from oak limbs.</title>
        <authorList>
            <person name="Navarro D."/>
            <person name="Drula E."/>
            <person name="Chaduli D."/>
            <person name="Cazenave R."/>
            <person name="Ahrendt S."/>
            <person name="Wang J."/>
            <person name="Lipzen A."/>
            <person name="Daum C."/>
            <person name="Barry K."/>
            <person name="Grigoriev I.V."/>
            <person name="Favel A."/>
            <person name="Rosso M.N."/>
            <person name="Martin F."/>
        </authorList>
    </citation>
    <scope>NUCLEOTIDE SEQUENCE [LARGE SCALE GENOMIC DNA]</scope>
    <source>
        <strain evidence="1 2">CIRM-BRFM 2984</strain>
    </source>
</reference>
<accession>A0AAW0A560</accession>
<evidence type="ECO:0000313" key="2">
    <source>
        <dbReference type="Proteomes" id="UP001362999"/>
    </source>
</evidence>
<protein>
    <submittedName>
        <fullName evidence="1">Uncharacterized protein</fullName>
    </submittedName>
</protein>
<comment type="caution">
    <text evidence="1">The sequence shown here is derived from an EMBL/GenBank/DDBJ whole genome shotgun (WGS) entry which is preliminary data.</text>
</comment>
<dbReference type="AlphaFoldDB" id="A0AAW0A560"/>
<dbReference type="Proteomes" id="UP001362999">
    <property type="component" value="Unassembled WGS sequence"/>
</dbReference>
<organism evidence="1 2">
    <name type="scientific">Favolaschia claudopus</name>
    <dbReference type="NCBI Taxonomy" id="2862362"/>
    <lineage>
        <taxon>Eukaryota</taxon>
        <taxon>Fungi</taxon>
        <taxon>Dikarya</taxon>
        <taxon>Basidiomycota</taxon>
        <taxon>Agaricomycotina</taxon>
        <taxon>Agaricomycetes</taxon>
        <taxon>Agaricomycetidae</taxon>
        <taxon>Agaricales</taxon>
        <taxon>Marasmiineae</taxon>
        <taxon>Mycenaceae</taxon>
        <taxon>Favolaschia</taxon>
    </lineage>
</organism>
<name>A0AAW0A560_9AGAR</name>
<dbReference type="EMBL" id="JAWWNJ010000084">
    <property type="protein sequence ID" value="KAK7001171.1"/>
    <property type="molecule type" value="Genomic_DNA"/>
</dbReference>
<evidence type="ECO:0000313" key="1">
    <source>
        <dbReference type="EMBL" id="KAK7001171.1"/>
    </source>
</evidence>
<gene>
    <name evidence="1" type="ORF">R3P38DRAFT_2796192</name>
</gene>
<proteinExistence type="predicted"/>
<sequence>MTAGGQKKCIIEQVGQAERALAAGIHRIQSESGSKILDPELSHPIASLNSHRRTSPWPKIYFPAEEWRNVEKANQIEHSELVIEIFWFNCRMYTSFALHNLVTNDVQKGHNRTTSFRFWKVFGRNSGAPDQALSKFGISSSPGASEGTNTVVWPDITLLA</sequence>